<dbReference type="RefSeq" id="WP_156320728.1">
    <property type="nucleotide sequence ID" value="NZ_CP012023.1"/>
</dbReference>
<sequence length="47" mass="4766">MVRKFIVVAVLAVGLTACAPAYVAGKTLKTGVKATTKVTKSAVGVVF</sequence>
<dbReference type="KEGG" id="cmar:IMCC12053_416"/>
<evidence type="ECO:0000313" key="1">
    <source>
        <dbReference type="EMBL" id="ALI54365.1"/>
    </source>
</evidence>
<name>A0A0N7HI66_9RHOB</name>
<dbReference type="AlphaFoldDB" id="A0A0N7HI66"/>
<keyword evidence="2" id="KW-1185">Reference proteome</keyword>
<organism evidence="1 2">
    <name type="scientific">Celeribacter marinus</name>
    <dbReference type="NCBI Taxonomy" id="1397108"/>
    <lineage>
        <taxon>Bacteria</taxon>
        <taxon>Pseudomonadati</taxon>
        <taxon>Pseudomonadota</taxon>
        <taxon>Alphaproteobacteria</taxon>
        <taxon>Rhodobacterales</taxon>
        <taxon>Roseobacteraceae</taxon>
        <taxon>Celeribacter</taxon>
    </lineage>
</organism>
<proteinExistence type="predicted"/>
<dbReference type="PATRIC" id="fig|1397108.4.peg.430"/>
<accession>A0A0N7HI66</accession>
<evidence type="ECO:0000313" key="2">
    <source>
        <dbReference type="Proteomes" id="UP000064920"/>
    </source>
</evidence>
<dbReference type="PROSITE" id="PS51257">
    <property type="entry name" value="PROKAR_LIPOPROTEIN"/>
    <property type="match status" value="1"/>
</dbReference>
<dbReference type="Proteomes" id="UP000064920">
    <property type="component" value="Chromosome"/>
</dbReference>
<dbReference type="EMBL" id="CP012023">
    <property type="protein sequence ID" value="ALI54365.1"/>
    <property type="molecule type" value="Genomic_DNA"/>
</dbReference>
<gene>
    <name evidence="1" type="ORF">IMCC12053_416</name>
</gene>
<reference evidence="2" key="1">
    <citation type="submission" date="2015-05" db="EMBL/GenBank/DDBJ databases">
        <authorList>
            <person name="Oh H.-M."/>
            <person name="Yang J.-A."/>
            <person name="Cho J.-C."/>
            <person name="Kang I."/>
        </authorList>
    </citation>
    <scope>NUCLEOTIDE SEQUENCE [LARGE SCALE GENOMIC DNA]</scope>
    <source>
        <strain evidence="2">IMCC 12053</strain>
    </source>
</reference>
<protein>
    <submittedName>
        <fullName evidence="1">Uncharacterized protein</fullName>
    </submittedName>
</protein>